<dbReference type="InterPro" id="IPR020234">
    <property type="entry name" value="Mite_allergen_group-7"/>
</dbReference>
<dbReference type="Gene3D" id="3.15.10.50">
    <property type="match status" value="2"/>
</dbReference>
<dbReference type="Proteomes" id="UP000499080">
    <property type="component" value="Unassembled WGS sequence"/>
</dbReference>
<keyword evidence="2" id="KW-1185">Reference proteome</keyword>
<protein>
    <submittedName>
        <fullName evidence="1">Uncharacterized protein</fullName>
    </submittedName>
</protein>
<accession>A0A4Y2EUR6</accession>
<comment type="caution">
    <text evidence="1">The sequence shown here is derived from an EMBL/GenBank/DDBJ whole genome shotgun (WGS) entry which is preliminary data.</text>
</comment>
<dbReference type="AlphaFoldDB" id="A0A4Y2EUR6"/>
<dbReference type="Pfam" id="PF16984">
    <property type="entry name" value="Grp7_allergen"/>
    <property type="match status" value="1"/>
</dbReference>
<proteinExistence type="predicted"/>
<organism evidence="1 2">
    <name type="scientific">Araneus ventricosus</name>
    <name type="common">Orbweaver spider</name>
    <name type="synonym">Epeira ventricosa</name>
    <dbReference type="NCBI Taxonomy" id="182803"/>
    <lineage>
        <taxon>Eukaryota</taxon>
        <taxon>Metazoa</taxon>
        <taxon>Ecdysozoa</taxon>
        <taxon>Arthropoda</taxon>
        <taxon>Chelicerata</taxon>
        <taxon>Arachnida</taxon>
        <taxon>Araneae</taxon>
        <taxon>Araneomorphae</taxon>
        <taxon>Entelegynae</taxon>
        <taxon>Araneoidea</taxon>
        <taxon>Araneidae</taxon>
        <taxon>Araneus</taxon>
    </lineage>
</organism>
<dbReference type="EMBL" id="BGPR01000702">
    <property type="protein sequence ID" value="GBM32257.1"/>
    <property type="molecule type" value="Genomic_DNA"/>
</dbReference>
<reference evidence="1 2" key="1">
    <citation type="journal article" date="2019" name="Sci. Rep.">
        <title>Orb-weaving spider Araneus ventricosus genome elucidates the spidroin gene catalogue.</title>
        <authorList>
            <person name="Kono N."/>
            <person name="Nakamura H."/>
            <person name="Ohtoshi R."/>
            <person name="Moran D.A.P."/>
            <person name="Shinohara A."/>
            <person name="Yoshida Y."/>
            <person name="Fujiwara M."/>
            <person name="Mori M."/>
            <person name="Tomita M."/>
            <person name="Arakawa K."/>
        </authorList>
    </citation>
    <scope>NUCLEOTIDE SEQUENCE [LARGE SCALE GENOMIC DNA]</scope>
</reference>
<evidence type="ECO:0000313" key="1">
    <source>
        <dbReference type="EMBL" id="GBM32257.1"/>
    </source>
</evidence>
<dbReference type="InterPro" id="IPR038602">
    <property type="entry name" value="Mite_allergen_7_sf"/>
</dbReference>
<dbReference type="OrthoDB" id="6419576at2759"/>
<sequence>MLRCFVLNVRISFFSQLKVEGKKMKAQIFFMLFCVLIAQVPCVRSGGSYQEAIESCNEYVDTLLNNIVVGQADILDPYHINDSIISFQKKVVFVDFRGEAKLSEGYITGISSLSRTEPCSLSFEKGRYKLSTSFRTNALFFNFTGSVKVMNMGPEIFVRGNSSSAFVTMAFSLNATTGKEALLEEFKLQYVTDMRVWTDGLKLLSWMGDPLRNSAAMFFKNSVKKLTEVVIGSSINDEILKNPFSIKEFDIDMKEITAVTGNTEVTTPEDDDSDLPDRRDYVIEDSDSYIDSVLENRYFLETSYGRLDPYALDDDRIENVFVQRKKNKDKAIANNYLDLKHGKLENLSRLKRITDCTKPLWRSKNVTFDCYLGFDELQMKYDASSYLDNEVSKFELLASIVNTRLKIKVTSSYKDNVPNLQDFTVLNNGKLTVKTAHVIADTYFASSDSPPPYNQDALLKHFYTLLLKILNGRFKEVLSYSIYKTPLHFLNM</sequence>
<gene>
    <name evidence="1" type="ORF">AVEN_191199_1</name>
</gene>
<name>A0A4Y2EUR6_ARAVE</name>
<evidence type="ECO:0000313" key="2">
    <source>
        <dbReference type="Proteomes" id="UP000499080"/>
    </source>
</evidence>